<dbReference type="OrthoDB" id="10016939at2759"/>
<reference evidence="13" key="1">
    <citation type="journal article" date="2019" name="G3 (Bethesda)">
        <title>Genome Assemblies of Two Rare Opportunistic Yeast Pathogens: Diutina rugosa (syn. Candida rugosa) and Trichomonascus ciferrii (syn. Candida ciferrii).</title>
        <authorList>
            <person name="Mixao V."/>
            <person name="Saus E."/>
            <person name="Hansen A.P."/>
            <person name="Lass-Florl C."/>
            <person name="Gabaldon T."/>
        </authorList>
    </citation>
    <scope>NUCLEOTIDE SEQUENCE</scope>
    <source>
        <strain evidence="13">CBS 4856</strain>
    </source>
</reference>
<evidence type="ECO:0000256" key="9">
    <source>
        <dbReference type="ARBA" id="ARBA00023128"/>
    </source>
</evidence>
<feature type="region of interest" description="Disordered" evidence="12">
    <location>
        <begin position="132"/>
        <end position="154"/>
    </location>
</feature>
<comment type="subcellular location">
    <subcellularLocation>
        <location evidence="1">Mitochondrion outer membrane</location>
        <topology evidence="1">Single-pass membrane protein</topology>
    </subcellularLocation>
</comment>
<evidence type="ECO:0000256" key="2">
    <source>
        <dbReference type="ARBA" id="ARBA00009874"/>
    </source>
</evidence>
<dbReference type="EMBL" id="SWFS01000243">
    <property type="protein sequence ID" value="KAA8912963.1"/>
    <property type="molecule type" value="Genomic_DNA"/>
</dbReference>
<proteinExistence type="inferred from homology"/>
<sequence length="154" mass="16935">MVRVTQVSEEQRERQEAAGFDKQESDYADTESEVSEDEYDDDDDVESETLAERIVALRDVIPPQYRSQITSYASSLASTVRTGFSYGGKALWVVTTSSLLLVVPLSLSIVSEQQLMEMEKEMKMTQSTNEVLAPGAEGGFQQPAAPGAEEQKSA</sequence>
<keyword evidence="5" id="KW-1000">Mitochondrion outer membrane</keyword>
<dbReference type="AlphaFoldDB" id="A0A642V453"/>
<keyword evidence="4" id="KW-0812">Transmembrane</keyword>
<keyword evidence="6" id="KW-0653">Protein transport</keyword>
<evidence type="ECO:0000256" key="7">
    <source>
        <dbReference type="ARBA" id="ARBA00022989"/>
    </source>
</evidence>
<dbReference type="GO" id="GO:0005741">
    <property type="term" value="C:mitochondrial outer membrane"/>
    <property type="evidence" value="ECO:0007669"/>
    <property type="project" value="UniProtKB-SubCell"/>
</dbReference>
<evidence type="ECO:0000313" key="14">
    <source>
        <dbReference type="Proteomes" id="UP000761534"/>
    </source>
</evidence>
<dbReference type="Pfam" id="PF04281">
    <property type="entry name" value="Tom22"/>
    <property type="match status" value="1"/>
</dbReference>
<evidence type="ECO:0000256" key="4">
    <source>
        <dbReference type="ARBA" id="ARBA00022692"/>
    </source>
</evidence>
<dbReference type="GO" id="GO:0006886">
    <property type="term" value="P:intracellular protein transport"/>
    <property type="evidence" value="ECO:0007669"/>
    <property type="project" value="InterPro"/>
</dbReference>
<dbReference type="Proteomes" id="UP000761534">
    <property type="component" value="Unassembled WGS sequence"/>
</dbReference>
<evidence type="ECO:0008006" key="15">
    <source>
        <dbReference type="Google" id="ProtNLM"/>
    </source>
</evidence>
<keyword evidence="7" id="KW-1133">Transmembrane helix</keyword>
<evidence type="ECO:0000256" key="11">
    <source>
        <dbReference type="ARBA" id="ARBA00023170"/>
    </source>
</evidence>
<comment type="caution">
    <text evidence="13">The sequence shown here is derived from an EMBL/GenBank/DDBJ whole genome shotgun (WGS) entry which is preliminary data.</text>
</comment>
<evidence type="ECO:0000256" key="10">
    <source>
        <dbReference type="ARBA" id="ARBA00023136"/>
    </source>
</evidence>
<evidence type="ECO:0000256" key="12">
    <source>
        <dbReference type="SAM" id="MobiDB-lite"/>
    </source>
</evidence>
<feature type="compositionally biased region" description="Acidic residues" evidence="12">
    <location>
        <begin position="26"/>
        <end position="47"/>
    </location>
</feature>
<keyword evidence="14" id="KW-1185">Reference proteome</keyword>
<name>A0A642V453_9ASCO</name>
<accession>A0A642V453</accession>
<evidence type="ECO:0000256" key="8">
    <source>
        <dbReference type="ARBA" id="ARBA00023010"/>
    </source>
</evidence>
<evidence type="ECO:0000256" key="1">
    <source>
        <dbReference type="ARBA" id="ARBA00004572"/>
    </source>
</evidence>
<dbReference type="InterPro" id="IPR005683">
    <property type="entry name" value="Tom22"/>
</dbReference>
<feature type="region of interest" description="Disordered" evidence="12">
    <location>
        <begin position="1"/>
        <end position="47"/>
    </location>
</feature>
<evidence type="ECO:0000256" key="5">
    <source>
        <dbReference type="ARBA" id="ARBA00022787"/>
    </source>
</evidence>
<dbReference type="VEuPathDB" id="FungiDB:TRICI_003304"/>
<dbReference type="CDD" id="cd22884">
    <property type="entry name" value="TOM22"/>
    <property type="match status" value="1"/>
</dbReference>
<protein>
    <recommendedName>
        <fullName evidence="15">Mitochondrial import receptor subunit Tom22</fullName>
    </recommendedName>
</protein>
<keyword evidence="11" id="KW-0675">Receptor</keyword>
<evidence type="ECO:0000256" key="3">
    <source>
        <dbReference type="ARBA" id="ARBA00022448"/>
    </source>
</evidence>
<dbReference type="PANTHER" id="PTHR12504">
    <property type="entry name" value="MITOCHONDRIAL IMPORT RECEPTOR SUBUNIT TOM22"/>
    <property type="match status" value="1"/>
</dbReference>
<dbReference type="PANTHER" id="PTHR12504:SF0">
    <property type="entry name" value="MITOCHONDRIAL IMPORT RECEPTOR SUBUNIT TOM22 HOMOLOG"/>
    <property type="match status" value="1"/>
</dbReference>
<keyword evidence="3" id="KW-0813">Transport</keyword>
<comment type="similarity">
    <text evidence="2">Belongs to the Tom22 family.</text>
</comment>
<gene>
    <name evidence="13" type="ORF">TRICI_003304</name>
</gene>
<organism evidence="13 14">
    <name type="scientific">Trichomonascus ciferrii</name>
    <dbReference type="NCBI Taxonomy" id="44093"/>
    <lineage>
        <taxon>Eukaryota</taxon>
        <taxon>Fungi</taxon>
        <taxon>Dikarya</taxon>
        <taxon>Ascomycota</taxon>
        <taxon>Saccharomycotina</taxon>
        <taxon>Dipodascomycetes</taxon>
        <taxon>Dipodascales</taxon>
        <taxon>Trichomonascaceae</taxon>
        <taxon>Trichomonascus</taxon>
        <taxon>Trichomonascus ciferrii complex</taxon>
    </lineage>
</organism>
<evidence type="ECO:0000313" key="13">
    <source>
        <dbReference type="EMBL" id="KAA8912963.1"/>
    </source>
</evidence>
<evidence type="ECO:0000256" key="6">
    <source>
        <dbReference type="ARBA" id="ARBA00022927"/>
    </source>
</evidence>
<keyword evidence="9" id="KW-0496">Mitochondrion</keyword>
<keyword evidence="8" id="KW-0811">Translocation</keyword>
<keyword evidence="10" id="KW-0472">Membrane</keyword>
<feature type="compositionally biased region" description="Basic and acidic residues" evidence="12">
    <location>
        <begin position="9"/>
        <end position="25"/>
    </location>
</feature>